<keyword evidence="8 16" id="KW-0863">Zinc-finger</keyword>
<gene>
    <name evidence="20" type="primary">WT1a</name>
</gene>
<feature type="domain" description="C2H2-type" evidence="19">
    <location>
        <begin position="294"/>
        <end position="323"/>
    </location>
</feature>
<dbReference type="Pfam" id="PF00096">
    <property type="entry name" value="zf-C2H2"/>
    <property type="match status" value="2"/>
</dbReference>
<dbReference type="GO" id="GO:0003723">
    <property type="term" value="F:RNA binding"/>
    <property type="evidence" value="ECO:0007669"/>
    <property type="project" value="UniProtKB-KW"/>
</dbReference>
<dbReference type="PROSITE" id="PS00028">
    <property type="entry name" value="ZINC_FINGER_C2H2_1"/>
    <property type="match status" value="3"/>
</dbReference>
<evidence type="ECO:0000313" key="20">
    <source>
        <dbReference type="EMBL" id="AGG69475.1"/>
    </source>
</evidence>
<evidence type="ECO:0000256" key="11">
    <source>
        <dbReference type="ARBA" id="ARBA00022884"/>
    </source>
</evidence>
<evidence type="ECO:0000256" key="6">
    <source>
        <dbReference type="ARBA" id="ARBA00022723"/>
    </source>
</evidence>
<feature type="transmembrane region" description="Helical" evidence="18">
    <location>
        <begin position="419"/>
        <end position="438"/>
    </location>
</feature>
<dbReference type="Gene3D" id="3.30.160.60">
    <property type="entry name" value="Classic Zinc Finger"/>
    <property type="match status" value="3"/>
</dbReference>
<feature type="domain" description="C2H2-type" evidence="19">
    <location>
        <begin position="461"/>
        <end position="488"/>
    </location>
</feature>
<dbReference type="InterPro" id="IPR036236">
    <property type="entry name" value="Znf_C2H2_sf"/>
</dbReference>
<evidence type="ECO:0000256" key="4">
    <source>
        <dbReference type="ARBA" id="ARBA00022490"/>
    </source>
</evidence>
<dbReference type="InterPro" id="IPR013087">
    <property type="entry name" value="Znf_C2H2_type"/>
</dbReference>
<keyword evidence="7" id="KW-0677">Repeat</keyword>
<evidence type="ECO:0000256" key="10">
    <source>
        <dbReference type="ARBA" id="ARBA00022843"/>
    </source>
</evidence>
<dbReference type="GO" id="GO:0008270">
    <property type="term" value="F:zinc ion binding"/>
    <property type="evidence" value="ECO:0007669"/>
    <property type="project" value="UniProtKB-KW"/>
</dbReference>
<evidence type="ECO:0000256" key="5">
    <source>
        <dbReference type="ARBA" id="ARBA00022499"/>
    </source>
</evidence>
<evidence type="ECO:0000256" key="17">
    <source>
        <dbReference type="SAM" id="MobiDB-lite"/>
    </source>
</evidence>
<evidence type="ECO:0000256" key="12">
    <source>
        <dbReference type="ARBA" id="ARBA00023015"/>
    </source>
</evidence>
<dbReference type="GO" id="GO:0008285">
    <property type="term" value="P:negative regulation of cell population proliferation"/>
    <property type="evidence" value="ECO:0007669"/>
    <property type="project" value="TreeGrafter"/>
</dbReference>
<keyword evidence="11" id="KW-0694">RNA-binding</keyword>
<protein>
    <submittedName>
        <fullName evidence="20">Wilms' tumor suppressor 1a</fullName>
    </submittedName>
</protein>
<dbReference type="GO" id="GO:0016607">
    <property type="term" value="C:nuclear speck"/>
    <property type="evidence" value="ECO:0007669"/>
    <property type="project" value="UniProtKB-SubCell"/>
</dbReference>
<dbReference type="GO" id="GO:0043066">
    <property type="term" value="P:negative regulation of apoptotic process"/>
    <property type="evidence" value="ECO:0007669"/>
    <property type="project" value="TreeGrafter"/>
</dbReference>
<evidence type="ECO:0000256" key="14">
    <source>
        <dbReference type="ARBA" id="ARBA00023163"/>
    </source>
</evidence>
<keyword evidence="12" id="KW-0805">Transcription regulation</keyword>
<keyword evidence="13" id="KW-0238">DNA-binding</keyword>
<dbReference type="PANTHER" id="PTHR23235:SF49">
    <property type="entry name" value="WILMS TUMOR PROTEIN"/>
    <property type="match status" value="1"/>
</dbReference>
<comment type="subcellular location">
    <subcellularLocation>
        <location evidence="2">Cytoplasm</location>
    </subcellularLocation>
    <subcellularLocation>
        <location evidence="1">Nucleus speckle</location>
    </subcellularLocation>
</comment>
<dbReference type="GO" id="GO:0000978">
    <property type="term" value="F:RNA polymerase II cis-regulatory region sequence-specific DNA binding"/>
    <property type="evidence" value="ECO:0007669"/>
    <property type="project" value="TreeGrafter"/>
</dbReference>
<name>M4MHH4_CYNSE</name>
<dbReference type="Pfam" id="PF02165">
    <property type="entry name" value="WT1"/>
    <property type="match status" value="1"/>
</dbReference>
<keyword evidence="14" id="KW-0804">Transcription</keyword>
<comment type="similarity">
    <text evidence="3">Belongs to the EGR C2H2-type zinc-finger protein family.</text>
</comment>
<evidence type="ECO:0000259" key="19">
    <source>
        <dbReference type="PROSITE" id="PS50157"/>
    </source>
</evidence>
<dbReference type="AlphaFoldDB" id="M4MHH4"/>
<keyword evidence="6" id="KW-0479">Metal-binding</keyword>
<feature type="compositionally biased region" description="Pro residues" evidence="17">
    <location>
        <begin position="116"/>
        <end position="125"/>
    </location>
</feature>
<proteinExistence type="evidence at transcript level"/>
<keyword evidence="18" id="KW-0812">Transmembrane</keyword>
<keyword evidence="15" id="KW-0539">Nucleus</keyword>
<dbReference type="FunFam" id="3.30.160.60:FF:000736">
    <property type="entry name" value="Zinc finger protein 423"/>
    <property type="match status" value="1"/>
</dbReference>
<dbReference type="FunFam" id="3.30.160.60:FF:000228">
    <property type="entry name" value="Wilms tumor 1-KTS isoform"/>
    <property type="match status" value="1"/>
</dbReference>
<dbReference type="InterPro" id="IPR000976">
    <property type="entry name" value="Wilms_tumour_N"/>
</dbReference>
<reference evidence="20" key="1">
    <citation type="submission" date="2012-12" db="EMBL/GenBank/DDBJ databases">
        <title>Cloning and characterization of Wilms' tumor suppressor 1a gene in half-smooth tongue sole (Cynoglossus semilaevis).</title>
        <authorList>
            <person name="Zhang H."/>
            <person name="Chen S."/>
        </authorList>
    </citation>
    <scope>NUCLEOTIDE SEQUENCE</scope>
</reference>
<keyword evidence="10" id="KW-0832">Ubl conjugation</keyword>
<dbReference type="PROSITE" id="PS50157">
    <property type="entry name" value="ZINC_FINGER_C2H2_2"/>
    <property type="match status" value="3"/>
</dbReference>
<evidence type="ECO:0000256" key="9">
    <source>
        <dbReference type="ARBA" id="ARBA00022833"/>
    </source>
</evidence>
<dbReference type="GO" id="GO:0005737">
    <property type="term" value="C:cytoplasm"/>
    <property type="evidence" value="ECO:0007669"/>
    <property type="project" value="UniProtKB-SubCell"/>
</dbReference>
<evidence type="ECO:0000256" key="18">
    <source>
        <dbReference type="SAM" id="Phobius"/>
    </source>
</evidence>
<keyword evidence="18" id="KW-1133">Transmembrane helix</keyword>
<keyword evidence="4" id="KW-0963">Cytoplasm</keyword>
<dbReference type="PANTHER" id="PTHR23235">
    <property type="entry name" value="KRUEPPEL-LIKE TRANSCRIPTION FACTOR"/>
    <property type="match status" value="1"/>
</dbReference>
<keyword evidence="18" id="KW-0472">Membrane</keyword>
<accession>M4MHH4</accession>
<sequence length="489" mass="54133">MNSDVRDLTLTRDLNSLLTPLPPCPSPSCPALPVSTAPQWAPVLDFHTAVSPYSSLAPHASMGSHSFIKQEPTWGATGDPLHHDTDPHCGLSAFTVHFSGQFTGTGACRYGAAFGAPPPPAPSQPQPVTAAHHHQPPSRMFSNPPYVTNCMDTQQAARNQTGYGAVAFDGASNYGHTPSHHSSQFSNHSFKHEDALTQQNSMVGEQQYPVPPPVYGCHTPTDSCTGSQALLLRNPYNSHAAGYESDPSTPMVYSCSTQYRIHTHGVIRGIQDVRRVPGIAPTIVRSQTSEKRPFVCAYPGCNKRYFKLSHLQTHGRKHTGDKPYQCDFTDCGRRFSRSDQLKRHQRRHTGLTPLPQSAFLFIYYPFYFILFTSCGALSLCVYDLTSAAVRMSPTRCRLLTDTVQQLANLWNGFRTCRPLLYSIFFLCVCVCVWMDVWLCAVCVCVCVCVCKLYTCAGVKPFQCETCERKFSRSDHLKTHTRTHTGKTSA</sequence>
<keyword evidence="5" id="KW-1017">Isopeptide bond</keyword>
<evidence type="ECO:0000256" key="2">
    <source>
        <dbReference type="ARBA" id="ARBA00004496"/>
    </source>
</evidence>
<evidence type="ECO:0000256" key="15">
    <source>
        <dbReference type="ARBA" id="ARBA00023242"/>
    </source>
</evidence>
<dbReference type="SUPFAM" id="SSF57667">
    <property type="entry name" value="beta-beta-alpha zinc fingers"/>
    <property type="match status" value="2"/>
</dbReference>
<evidence type="ECO:0000256" key="7">
    <source>
        <dbReference type="ARBA" id="ARBA00022737"/>
    </source>
</evidence>
<organism evidence="20">
    <name type="scientific">Cynoglossus semilaevis</name>
    <name type="common">Tongue sole</name>
    <dbReference type="NCBI Taxonomy" id="244447"/>
    <lineage>
        <taxon>Eukaryota</taxon>
        <taxon>Metazoa</taxon>
        <taxon>Chordata</taxon>
        <taxon>Craniata</taxon>
        <taxon>Vertebrata</taxon>
        <taxon>Euteleostomi</taxon>
        <taxon>Actinopterygii</taxon>
        <taxon>Neopterygii</taxon>
        <taxon>Teleostei</taxon>
        <taxon>Neoteleostei</taxon>
        <taxon>Acanthomorphata</taxon>
        <taxon>Carangaria</taxon>
        <taxon>Pleuronectiformes</taxon>
        <taxon>Pleuronectoidei</taxon>
        <taxon>Cynoglossidae</taxon>
        <taxon>Cynoglossinae</taxon>
        <taxon>Cynoglossus</taxon>
    </lineage>
</organism>
<evidence type="ECO:0000256" key="13">
    <source>
        <dbReference type="ARBA" id="ARBA00023125"/>
    </source>
</evidence>
<dbReference type="FunFam" id="3.30.160.60:FF:000460">
    <property type="entry name" value="Putative zinc finger protein 740"/>
    <property type="match status" value="1"/>
</dbReference>
<dbReference type="EMBL" id="KC261942">
    <property type="protein sequence ID" value="AGG69475.1"/>
    <property type="molecule type" value="mRNA"/>
</dbReference>
<evidence type="ECO:0000256" key="16">
    <source>
        <dbReference type="PROSITE-ProRule" id="PRU00042"/>
    </source>
</evidence>
<evidence type="ECO:0000256" key="1">
    <source>
        <dbReference type="ARBA" id="ARBA00004324"/>
    </source>
</evidence>
<feature type="transmembrane region" description="Helical" evidence="18">
    <location>
        <begin position="361"/>
        <end position="382"/>
    </location>
</feature>
<keyword evidence="9" id="KW-0862">Zinc</keyword>
<dbReference type="GO" id="GO:0000981">
    <property type="term" value="F:DNA-binding transcription factor activity, RNA polymerase II-specific"/>
    <property type="evidence" value="ECO:0007669"/>
    <property type="project" value="TreeGrafter"/>
</dbReference>
<dbReference type="SMART" id="SM00355">
    <property type="entry name" value="ZnF_C2H2"/>
    <property type="match status" value="3"/>
</dbReference>
<feature type="domain" description="C2H2-type" evidence="19">
    <location>
        <begin position="324"/>
        <end position="353"/>
    </location>
</feature>
<evidence type="ECO:0000256" key="8">
    <source>
        <dbReference type="ARBA" id="ARBA00022771"/>
    </source>
</evidence>
<evidence type="ECO:0000256" key="3">
    <source>
        <dbReference type="ARBA" id="ARBA00005682"/>
    </source>
</evidence>
<feature type="region of interest" description="Disordered" evidence="17">
    <location>
        <begin position="116"/>
        <end position="140"/>
    </location>
</feature>